<evidence type="ECO:0000313" key="4">
    <source>
        <dbReference type="Proteomes" id="UP001146120"/>
    </source>
</evidence>
<accession>A0AAV2YGM3</accession>
<feature type="signal peptide" evidence="2">
    <location>
        <begin position="1"/>
        <end position="23"/>
    </location>
</feature>
<feature type="chain" id="PRO_5043640596" description="Transmembrane protein" evidence="2">
    <location>
        <begin position="24"/>
        <end position="373"/>
    </location>
</feature>
<dbReference type="AlphaFoldDB" id="A0AAV2YGM3"/>
<dbReference type="Proteomes" id="UP001146120">
    <property type="component" value="Unassembled WGS sequence"/>
</dbReference>
<evidence type="ECO:0000256" key="1">
    <source>
        <dbReference type="SAM" id="Phobius"/>
    </source>
</evidence>
<sequence>MMMMRALGTTLAFAAGLVAVAVAETSDPYNDKWNQSSRFSIEVSTKDWSNYDPENGGCVTCPYTCVKPKTGPTGTSLNLSNASLMADLPTVYTQPIMNGCCYADKGKSKVMPDCSNKANPPSAEPCGFLYGPTLEWRIDDAQEVFDKPYRAILFASVDCTNFWAVAQTAIKYTSPDYASVKGSKQMNGGCYGEPTGVPMVLAGCITSELKFDKSKNYPWDKLALKCSGLSGKCVITNGIWGEHLKCCTKDSGLTADWDISYKKYTAKPKTSVHLSGPAITLIVFGGVGLIMCLVHFGGKVRERAKQTALMREQEATDDYEEIMTPLTGAAGGEKKPVPLQRPIGPSSVEVSLHEGDMIFTKPKDEVLYEGDMY</sequence>
<name>A0AAV2YGM3_9STRA</name>
<keyword evidence="4" id="KW-1185">Reference proteome</keyword>
<proteinExistence type="predicted"/>
<comment type="caution">
    <text evidence="3">The sequence shown here is derived from an EMBL/GenBank/DDBJ whole genome shotgun (WGS) entry which is preliminary data.</text>
</comment>
<organism evidence="3 4">
    <name type="scientific">Lagenidium giganteum</name>
    <dbReference type="NCBI Taxonomy" id="4803"/>
    <lineage>
        <taxon>Eukaryota</taxon>
        <taxon>Sar</taxon>
        <taxon>Stramenopiles</taxon>
        <taxon>Oomycota</taxon>
        <taxon>Peronosporomycetes</taxon>
        <taxon>Pythiales</taxon>
        <taxon>Pythiaceae</taxon>
    </lineage>
</organism>
<evidence type="ECO:0000313" key="3">
    <source>
        <dbReference type="EMBL" id="DAZ92499.1"/>
    </source>
</evidence>
<dbReference type="EMBL" id="DAKRPA010000435">
    <property type="protein sequence ID" value="DAZ92499.1"/>
    <property type="molecule type" value="Genomic_DNA"/>
</dbReference>
<keyword evidence="1" id="KW-0812">Transmembrane</keyword>
<gene>
    <name evidence="3" type="ORF">N0F65_012729</name>
</gene>
<protein>
    <recommendedName>
        <fullName evidence="5">Transmembrane protein</fullName>
    </recommendedName>
</protein>
<feature type="transmembrane region" description="Helical" evidence="1">
    <location>
        <begin position="274"/>
        <end position="296"/>
    </location>
</feature>
<keyword evidence="1" id="KW-1133">Transmembrane helix</keyword>
<evidence type="ECO:0000256" key="2">
    <source>
        <dbReference type="SAM" id="SignalP"/>
    </source>
</evidence>
<keyword evidence="2" id="KW-0732">Signal</keyword>
<reference evidence="3" key="1">
    <citation type="submission" date="2022-11" db="EMBL/GenBank/DDBJ databases">
        <authorList>
            <person name="Morgan W.R."/>
            <person name="Tartar A."/>
        </authorList>
    </citation>
    <scope>NUCLEOTIDE SEQUENCE</scope>
    <source>
        <strain evidence="3">ARSEF 373</strain>
    </source>
</reference>
<reference evidence="3" key="2">
    <citation type="journal article" date="2023" name="Microbiol Resour">
        <title>Decontamination and Annotation of the Draft Genome Sequence of the Oomycete Lagenidium giganteum ARSEF 373.</title>
        <authorList>
            <person name="Morgan W.R."/>
            <person name="Tartar A."/>
        </authorList>
    </citation>
    <scope>NUCLEOTIDE SEQUENCE</scope>
    <source>
        <strain evidence="3">ARSEF 373</strain>
    </source>
</reference>
<evidence type="ECO:0008006" key="5">
    <source>
        <dbReference type="Google" id="ProtNLM"/>
    </source>
</evidence>
<keyword evidence="1" id="KW-0472">Membrane</keyword>